<sequence length="567" mass="60753">MVTLLNLLSALALLVWGTHIVRTDILRVYGAQLRRILSTSITRRGYAFLAGVGVTSLVQSSNATAVIVCSFVAQGLVGLAPALAIMLGADVGTALMTGVLSFDLSWISPLLIFCGVMVYLSRRHTSIGRLGRAAIGLGLILLALELIAAATRPMTQAAGLKVLFSSLTGDVMLDAVVGAVFAMLTYSSLAAVLLAATLATSGVISLKVALCMVIGANLGSGILALISASRQNAAGRRVALGSMLFRLAGAAVALPLIQYAEIWIGYLSSDVRVGVVAFHVIYNTVRCSLLLALVGPMSRLCMQLLPASPRDSDVIQARYLDPAAVGTPSLALANAAREVLRIGDIIENMLASLMLVIRDNDLLQANNVRKLDDDVDRLYTEVKMFLARVSREEMNAEEVRRWTEIITLTINLEQAGDIIERIVTDVESKKIAPQRTFSSAGMTEVSELHARLLASLRLGLSVFLNGDLKNAQRLISEKEAFRDLERTYAKTHLIRLAGETQQSIETSSLHLDLISDMKRLHSLFCSTAYSVLDAAGMLHKSRINTEQEAVVLVANSVSDAAAGAFPP</sequence>
<evidence type="ECO:0000256" key="1">
    <source>
        <dbReference type="ARBA" id="ARBA00004651"/>
    </source>
</evidence>
<feature type="transmembrane region" description="Helical" evidence="6">
    <location>
        <begin position="65"/>
        <end position="87"/>
    </location>
</feature>
<reference evidence="8 9" key="1">
    <citation type="submission" date="2018-09" db="EMBL/GenBank/DDBJ databases">
        <authorList>
            <person name="Zhu H."/>
        </authorList>
    </citation>
    <scope>NUCLEOTIDE SEQUENCE [LARGE SCALE GENOMIC DNA]</scope>
    <source>
        <strain evidence="8 9">K2R10-39</strain>
    </source>
</reference>
<dbReference type="InterPro" id="IPR003841">
    <property type="entry name" value="Na/Pi_transpt"/>
</dbReference>
<dbReference type="GO" id="GO:0005436">
    <property type="term" value="F:sodium:phosphate symporter activity"/>
    <property type="evidence" value="ECO:0007669"/>
    <property type="project" value="InterPro"/>
</dbReference>
<gene>
    <name evidence="8" type="ORF">D3870_19460</name>
</gene>
<protein>
    <submittedName>
        <fullName evidence="8">Na/Pi cotransporter family protein</fullName>
    </submittedName>
</protein>
<dbReference type="GO" id="GO:0044341">
    <property type="term" value="P:sodium-dependent phosphate transport"/>
    <property type="evidence" value="ECO:0007669"/>
    <property type="project" value="InterPro"/>
</dbReference>
<dbReference type="GO" id="GO:0005886">
    <property type="term" value="C:plasma membrane"/>
    <property type="evidence" value="ECO:0007669"/>
    <property type="project" value="UniProtKB-SubCell"/>
</dbReference>
<feature type="transmembrane region" description="Helical" evidence="6">
    <location>
        <begin position="133"/>
        <end position="151"/>
    </location>
</feature>
<dbReference type="OrthoDB" id="5778511at2"/>
<feature type="domain" description="PhoU" evidence="7">
    <location>
        <begin position="340"/>
        <end position="425"/>
    </location>
</feature>
<evidence type="ECO:0000256" key="6">
    <source>
        <dbReference type="SAM" id="Phobius"/>
    </source>
</evidence>
<evidence type="ECO:0000256" key="4">
    <source>
        <dbReference type="ARBA" id="ARBA00022989"/>
    </source>
</evidence>
<name>A0A418WVD4_9BURK</name>
<accession>A0A418WVD4</accession>
<feature type="transmembrane region" description="Helical" evidence="6">
    <location>
        <begin position="238"/>
        <end position="259"/>
    </location>
</feature>
<feature type="transmembrane region" description="Helical" evidence="6">
    <location>
        <begin position="271"/>
        <end position="294"/>
    </location>
</feature>
<proteinExistence type="predicted"/>
<comment type="subcellular location">
    <subcellularLocation>
        <location evidence="1">Cell membrane</location>
        <topology evidence="1">Multi-pass membrane protein</topology>
    </subcellularLocation>
</comment>
<dbReference type="Proteomes" id="UP000285190">
    <property type="component" value="Unassembled WGS sequence"/>
</dbReference>
<dbReference type="InterPro" id="IPR004633">
    <property type="entry name" value="NaPi_cotrn-rel/YqeW-like"/>
</dbReference>
<dbReference type="EMBL" id="QYUN01000003">
    <property type="protein sequence ID" value="RJF96613.1"/>
    <property type="molecule type" value="Genomic_DNA"/>
</dbReference>
<feature type="transmembrane region" description="Helical" evidence="6">
    <location>
        <begin position="99"/>
        <end position="121"/>
    </location>
</feature>
<comment type="caution">
    <text evidence="8">The sequence shown here is derived from an EMBL/GenBank/DDBJ whole genome shotgun (WGS) entry which is preliminary data.</text>
</comment>
<keyword evidence="3 6" id="KW-0812">Transmembrane</keyword>
<evidence type="ECO:0000259" key="7">
    <source>
        <dbReference type="Pfam" id="PF01895"/>
    </source>
</evidence>
<dbReference type="SUPFAM" id="SSF109755">
    <property type="entry name" value="PhoU-like"/>
    <property type="match status" value="1"/>
</dbReference>
<keyword evidence="9" id="KW-1185">Reference proteome</keyword>
<dbReference type="Pfam" id="PF02690">
    <property type="entry name" value="Na_Pi_cotrans"/>
    <property type="match status" value="2"/>
</dbReference>
<feature type="transmembrane region" description="Helical" evidence="6">
    <location>
        <begin position="171"/>
        <end position="196"/>
    </location>
</feature>
<dbReference type="InterPro" id="IPR026022">
    <property type="entry name" value="PhoU_dom"/>
</dbReference>
<organism evidence="8 9">
    <name type="scientific">Noviherbaspirillum cavernae</name>
    <dbReference type="NCBI Taxonomy" id="2320862"/>
    <lineage>
        <taxon>Bacteria</taxon>
        <taxon>Pseudomonadati</taxon>
        <taxon>Pseudomonadota</taxon>
        <taxon>Betaproteobacteria</taxon>
        <taxon>Burkholderiales</taxon>
        <taxon>Oxalobacteraceae</taxon>
        <taxon>Noviherbaspirillum</taxon>
    </lineage>
</organism>
<evidence type="ECO:0000313" key="9">
    <source>
        <dbReference type="Proteomes" id="UP000285190"/>
    </source>
</evidence>
<feature type="transmembrane region" description="Helical" evidence="6">
    <location>
        <begin position="41"/>
        <end position="58"/>
    </location>
</feature>
<keyword evidence="4 6" id="KW-1133">Transmembrane helix</keyword>
<dbReference type="Pfam" id="PF01895">
    <property type="entry name" value="PhoU"/>
    <property type="match status" value="1"/>
</dbReference>
<evidence type="ECO:0000256" key="2">
    <source>
        <dbReference type="ARBA" id="ARBA00022475"/>
    </source>
</evidence>
<dbReference type="Gene3D" id="1.20.58.220">
    <property type="entry name" value="Phosphate transport system protein phou homolog 2, domain 2"/>
    <property type="match status" value="1"/>
</dbReference>
<dbReference type="AlphaFoldDB" id="A0A418WVD4"/>
<evidence type="ECO:0000256" key="5">
    <source>
        <dbReference type="ARBA" id="ARBA00023136"/>
    </source>
</evidence>
<evidence type="ECO:0000256" key="3">
    <source>
        <dbReference type="ARBA" id="ARBA00022692"/>
    </source>
</evidence>
<feature type="transmembrane region" description="Helical" evidence="6">
    <location>
        <begin position="208"/>
        <end position="226"/>
    </location>
</feature>
<dbReference type="PANTHER" id="PTHR10010:SF39">
    <property type="entry name" value="PHOU DOMAIN-CONTAINING PROTEIN"/>
    <property type="match status" value="1"/>
</dbReference>
<evidence type="ECO:0000313" key="8">
    <source>
        <dbReference type="EMBL" id="RJF96613.1"/>
    </source>
</evidence>
<dbReference type="PANTHER" id="PTHR10010">
    <property type="entry name" value="SOLUTE CARRIER FAMILY 34 SODIUM PHOSPHATE , MEMBER 2-RELATED"/>
    <property type="match status" value="1"/>
</dbReference>
<dbReference type="RefSeq" id="WP_119742666.1">
    <property type="nucleotide sequence ID" value="NZ_QYUN01000003.1"/>
</dbReference>
<dbReference type="NCBIfam" id="TIGR00704">
    <property type="entry name" value="NaPi_cotrn_rel"/>
    <property type="match status" value="1"/>
</dbReference>
<keyword evidence="5 6" id="KW-0472">Membrane</keyword>
<dbReference type="InterPro" id="IPR038078">
    <property type="entry name" value="PhoU-like_sf"/>
</dbReference>
<keyword evidence="2" id="KW-1003">Cell membrane</keyword>
<dbReference type="NCBIfam" id="NF037997">
    <property type="entry name" value="Na_Pi_symport"/>
    <property type="match status" value="1"/>
</dbReference>